<protein>
    <submittedName>
        <fullName evidence="1">Uncharacterized protein</fullName>
    </submittedName>
</protein>
<dbReference type="AlphaFoldDB" id="A0A252CBD6"/>
<reference evidence="1 2" key="1">
    <citation type="submission" date="2017-02" db="EMBL/GenBank/DDBJ databases">
        <authorList>
            <person name="Peterson S.W."/>
        </authorList>
    </citation>
    <scope>NUCLEOTIDE SEQUENCE [LARGE SCALE GENOMIC DNA]</scope>
    <source>
        <strain evidence="1">159469</strain>
    </source>
</reference>
<name>A0A252CBD6_9LACT</name>
<proteinExistence type="predicted"/>
<evidence type="ECO:0000313" key="1">
    <source>
        <dbReference type="EMBL" id="OUK03659.1"/>
    </source>
</evidence>
<evidence type="ECO:0000313" key="2">
    <source>
        <dbReference type="Proteomes" id="UP000194606"/>
    </source>
</evidence>
<comment type="caution">
    <text evidence="1">The sequence shown here is derived from an EMBL/GenBank/DDBJ whole genome shotgun (WGS) entry which is preliminary data.</text>
</comment>
<dbReference type="RefSeq" id="WP_086583230.1">
    <property type="nucleotide sequence ID" value="NZ_CP127854.1"/>
</dbReference>
<sequence>MEREWYKDLRTKEELGEFLKVSDSTITRHIDEMKKSAKFSEYIHEYSKKILRIEFLGYCQFLEEKESKRKKML</sequence>
<accession>A0A252CBD6</accession>
<organism evidence="1 2">
    <name type="scientific">Lactococcus petauri</name>
    <dbReference type="NCBI Taxonomy" id="1940789"/>
    <lineage>
        <taxon>Bacteria</taxon>
        <taxon>Bacillati</taxon>
        <taxon>Bacillota</taxon>
        <taxon>Bacilli</taxon>
        <taxon>Lactobacillales</taxon>
        <taxon>Streptococcaceae</taxon>
        <taxon>Lactococcus</taxon>
    </lineage>
</organism>
<dbReference type="EMBL" id="MUIZ01000008">
    <property type="protein sequence ID" value="OUK03659.1"/>
    <property type="molecule type" value="Genomic_DNA"/>
</dbReference>
<dbReference type="Proteomes" id="UP000194606">
    <property type="component" value="Unassembled WGS sequence"/>
</dbReference>
<gene>
    <name evidence="1" type="ORF">BZZ03_10275</name>
</gene>